<proteinExistence type="predicted"/>
<feature type="non-terminal residue" evidence="2">
    <location>
        <position position="1"/>
    </location>
</feature>
<protein>
    <submittedName>
        <fullName evidence="2">Uncharacterized protein</fullName>
    </submittedName>
</protein>
<dbReference type="EMBL" id="JAFNEN010006440">
    <property type="protein sequence ID" value="KAG8155940.1"/>
    <property type="molecule type" value="Genomic_DNA"/>
</dbReference>
<comment type="caution">
    <text evidence="2">The sequence shown here is derived from an EMBL/GenBank/DDBJ whole genome shotgun (WGS) entry which is preliminary data.</text>
</comment>
<feature type="compositionally biased region" description="Low complexity" evidence="1">
    <location>
        <begin position="28"/>
        <end position="41"/>
    </location>
</feature>
<feature type="region of interest" description="Disordered" evidence="1">
    <location>
        <begin position="65"/>
        <end position="95"/>
    </location>
</feature>
<dbReference type="AlphaFoldDB" id="A0AAV6TDE3"/>
<feature type="compositionally biased region" description="Polar residues" evidence="1">
    <location>
        <begin position="65"/>
        <end position="79"/>
    </location>
</feature>
<evidence type="ECO:0000313" key="3">
    <source>
        <dbReference type="Proteomes" id="UP000827092"/>
    </source>
</evidence>
<evidence type="ECO:0000256" key="1">
    <source>
        <dbReference type="SAM" id="MobiDB-lite"/>
    </source>
</evidence>
<gene>
    <name evidence="2" type="ORF">JTE90_028300</name>
</gene>
<organism evidence="2 3">
    <name type="scientific">Oedothorax gibbosus</name>
    <dbReference type="NCBI Taxonomy" id="931172"/>
    <lineage>
        <taxon>Eukaryota</taxon>
        <taxon>Metazoa</taxon>
        <taxon>Ecdysozoa</taxon>
        <taxon>Arthropoda</taxon>
        <taxon>Chelicerata</taxon>
        <taxon>Arachnida</taxon>
        <taxon>Araneae</taxon>
        <taxon>Araneomorphae</taxon>
        <taxon>Entelegynae</taxon>
        <taxon>Araneoidea</taxon>
        <taxon>Linyphiidae</taxon>
        <taxon>Erigoninae</taxon>
        <taxon>Oedothorax</taxon>
    </lineage>
</organism>
<name>A0AAV6TDE3_9ARAC</name>
<sequence length="95" mass="9888">GFLSSLSSALGNLRYHLRDVPPQPNNPPNLSSSGSRATRSSALGLERDPYGCLFPLNRGLAAESSSARFTPKTPHSPTLASGGFGAGLLPVHSPF</sequence>
<feature type="region of interest" description="Disordered" evidence="1">
    <location>
        <begin position="15"/>
        <end position="41"/>
    </location>
</feature>
<keyword evidence="3" id="KW-1185">Reference proteome</keyword>
<dbReference type="Proteomes" id="UP000827092">
    <property type="component" value="Unassembled WGS sequence"/>
</dbReference>
<evidence type="ECO:0000313" key="2">
    <source>
        <dbReference type="EMBL" id="KAG8155940.1"/>
    </source>
</evidence>
<reference evidence="2 3" key="1">
    <citation type="journal article" date="2022" name="Nat. Ecol. Evol.">
        <title>A masculinizing supergene underlies an exaggerated male reproductive morph in a spider.</title>
        <authorList>
            <person name="Hendrickx F."/>
            <person name="De Corte Z."/>
            <person name="Sonet G."/>
            <person name="Van Belleghem S.M."/>
            <person name="Kostlbacher S."/>
            <person name="Vangestel C."/>
        </authorList>
    </citation>
    <scope>NUCLEOTIDE SEQUENCE [LARGE SCALE GENOMIC DNA]</scope>
    <source>
        <strain evidence="2">W744_W776</strain>
    </source>
</reference>
<accession>A0AAV6TDE3</accession>